<dbReference type="PANTHER" id="PTHR43713:SF3">
    <property type="entry name" value="GLUTAMATE-1-SEMIALDEHYDE 2,1-AMINOMUTASE 1, CHLOROPLASTIC-RELATED"/>
    <property type="match status" value="1"/>
</dbReference>
<dbReference type="NCBIfam" id="NF000818">
    <property type="entry name" value="PRK00062.1"/>
    <property type="match status" value="1"/>
</dbReference>
<protein>
    <recommendedName>
        <fullName evidence="8">Glutamate-1-semialdehyde 2,1-aminomutase</fullName>
        <shortName evidence="8">GSA</shortName>
        <ecNumber evidence="8">5.4.3.8</ecNumber>
    </recommendedName>
    <alternativeName>
        <fullName evidence="8">Glutamate-1-semialdehyde aminotransferase</fullName>
        <shortName evidence="8">GSA-AT</shortName>
    </alternativeName>
</protein>
<evidence type="ECO:0000256" key="3">
    <source>
        <dbReference type="ARBA" id="ARBA00004819"/>
    </source>
</evidence>
<name>A0A4S8N9A0_9ACTN</name>
<dbReference type="PROSITE" id="PS00600">
    <property type="entry name" value="AA_TRANSFER_CLASS_3"/>
    <property type="match status" value="1"/>
</dbReference>
<organism evidence="10 11">
    <name type="scientific">Nocardioides caeni</name>
    <dbReference type="NCBI Taxonomy" id="574700"/>
    <lineage>
        <taxon>Bacteria</taxon>
        <taxon>Bacillati</taxon>
        <taxon>Actinomycetota</taxon>
        <taxon>Actinomycetes</taxon>
        <taxon>Propionibacteriales</taxon>
        <taxon>Nocardioidaceae</taxon>
        <taxon>Nocardioides</taxon>
    </lineage>
</organism>
<gene>
    <name evidence="8 10" type="primary">hemL</name>
    <name evidence="10" type="ORF">E9934_11415</name>
</gene>
<keyword evidence="6 8" id="KW-0413">Isomerase</keyword>
<dbReference type="GO" id="GO:0042286">
    <property type="term" value="F:glutamate-1-semialdehyde 2,1-aminomutase activity"/>
    <property type="evidence" value="ECO:0007669"/>
    <property type="project" value="UniProtKB-UniRule"/>
</dbReference>
<dbReference type="GO" id="GO:0008483">
    <property type="term" value="F:transaminase activity"/>
    <property type="evidence" value="ECO:0007669"/>
    <property type="project" value="InterPro"/>
</dbReference>
<dbReference type="SUPFAM" id="SSF53383">
    <property type="entry name" value="PLP-dependent transferases"/>
    <property type="match status" value="1"/>
</dbReference>
<dbReference type="InterPro" id="IPR004639">
    <property type="entry name" value="4pyrrol_synth_GluAld_NH2Trfase"/>
</dbReference>
<dbReference type="PANTHER" id="PTHR43713">
    <property type="entry name" value="GLUTAMATE-1-SEMIALDEHYDE 2,1-AMINOMUTASE"/>
    <property type="match status" value="1"/>
</dbReference>
<dbReference type="InterPro" id="IPR015424">
    <property type="entry name" value="PyrdxlP-dep_Trfase"/>
</dbReference>
<evidence type="ECO:0000256" key="2">
    <source>
        <dbReference type="ARBA" id="ARBA00001933"/>
    </source>
</evidence>
<evidence type="ECO:0000313" key="11">
    <source>
        <dbReference type="Proteomes" id="UP000307087"/>
    </source>
</evidence>
<keyword evidence="7 8" id="KW-0627">Porphyrin biosynthesis</keyword>
<evidence type="ECO:0000256" key="4">
    <source>
        <dbReference type="ARBA" id="ARBA00008981"/>
    </source>
</evidence>
<dbReference type="OrthoDB" id="4510254at2"/>
<reference evidence="10 11" key="1">
    <citation type="journal article" date="2009" name="Int. J. Syst. Evol. Microbiol.">
        <title>Nocardioides caeni sp. nov., isolated from wastewater.</title>
        <authorList>
            <person name="Yoon J.H."/>
            <person name="Kang S.J."/>
            <person name="Park S."/>
            <person name="Kim W."/>
            <person name="Oh T.K."/>
        </authorList>
    </citation>
    <scope>NUCLEOTIDE SEQUENCE [LARGE SCALE GENOMIC DNA]</scope>
    <source>
        <strain evidence="10 11">DSM 23134</strain>
    </source>
</reference>
<dbReference type="NCBIfam" id="TIGR00713">
    <property type="entry name" value="hemL"/>
    <property type="match status" value="1"/>
</dbReference>
<evidence type="ECO:0000256" key="7">
    <source>
        <dbReference type="ARBA" id="ARBA00023244"/>
    </source>
</evidence>
<keyword evidence="5 8" id="KW-0663">Pyridoxal phosphate</keyword>
<comment type="subunit">
    <text evidence="8">Homodimer.</text>
</comment>
<comment type="subcellular location">
    <subcellularLocation>
        <location evidence="8">Cytoplasm</location>
    </subcellularLocation>
</comment>
<dbReference type="HAMAP" id="MF_00375">
    <property type="entry name" value="HemL_aminotrans_3"/>
    <property type="match status" value="1"/>
</dbReference>
<feature type="modified residue" description="N6-(pyridoxal phosphate)lysine" evidence="8">
    <location>
        <position position="380"/>
    </location>
</feature>
<comment type="catalytic activity">
    <reaction evidence="1 8">
        <text>(S)-4-amino-5-oxopentanoate = 5-aminolevulinate</text>
        <dbReference type="Rhea" id="RHEA:14265"/>
        <dbReference type="ChEBI" id="CHEBI:57501"/>
        <dbReference type="ChEBI" id="CHEBI:356416"/>
        <dbReference type="EC" id="5.4.3.8"/>
    </reaction>
</comment>
<keyword evidence="11" id="KW-1185">Reference proteome</keyword>
<dbReference type="InterPro" id="IPR015421">
    <property type="entry name" value="PyrdxlP-dep_Trfase_major"/>
</dbReference>
<accession>A0A4S8N9A0</accession>
<comment type="similarity">
    <text evidence="4 8">Belongs to the class-III pyridoxal-phosphate-dependent aminotransferase family. HemL subfamily.</text>
</comment>
<dbReference type="GO" id="GO:0030170">
    <property type="term" value="F:pyridoxal phosphate binding"/>
    <property type="evidence" value="ECO:0007669"/>
    <property type="project" value="InterPro"/>
</dbReference>
<proteinExistence type="inferred from homology"/>
<comment type="caution">
    <text evidence="10">The sequence shown here is derived from an EMBL/GenBank/DDBJ whole genome shotgun (WGS) entry which is preliminary data.</text>
</comment>
<evidence type="ECO:0000256" key="5">
    <source>
        <dbReference type="ARBA" id="ARBA00022898"/>
    </source>
</evidence>
<dbReference type="UniPathway" id="UPA00251">
    <property type="reaction ID" value="UER00317"/>
</dbReference>
<dbReference type="InterPro" id="IPR049704">
    <property type="entry name" value="Aminotrans_3_PPA_site"/>
</dbReference>
<dbReference type="FunFam" id="3.40.640.10:FF:000021">
    <property type="entry name" value="Glutamate-1-semialdehyde 2,1-aminomutase"/>
    <property type="match status" value="1"/>
</dbReference>
<dbReference type="Gene3D" id="3.90.1150.10">
    <property type="entry name" value="Aspartate Aminotransferase, domain 1"/>
    <property type="match status" value="1"/>
</dbReference>
<dbReference type="EMBL" id="STGW01000006">
    <property type="protein sequence ID" value="THV12973.1"/>
    <property type="molecule type" value="Genomic_DNA"/>
</dbReference>
<dbReference type="EC" id="5.4.3.8" evidence="8"/>
<evidence type="ECO:0000256" key="1">
    <source>
        <dbReference type="ARBA" id="ARBA00001579"/>
    </source>
</evidence>
<feature type="region of interest" description="Disordered" evidence="9">
    <location>
        <begin position="79"/>
        <end position="105"/>
    </location>
</feature>
<sequence>MSCLSPLAHRADLSCGPLPLAPTCVRVAGTTVWLPRWRDTWTTNRDTPALRVSHDPDQTSGQCPVAGTQKARSATLRVVPDGGSLGPIGDNGAVPDTPGRPAQAAAPLTSGSEALFARARAVTPGGVNSPVRAFNAVGGTPRFIRSAAGPWLTDVDGNDYVDLICSWGPMLLGHAHPAVVEAVTAAIARGSSYGTPTEGEVALVEAIVARTPVERLRLVSSGTEATMSAIRLARGFTGRDVVVKFAGCYHGHVDSLLAAAGSGLTTFSIPGTPGVPASSTELTLVLPYNDRAAVTAAFAEHGDRIACLITEAAPGNMGVVPPAVVDGQGFNAFLAETCRAHGALFISDEVMTGFRASPQGQWGLDGAVEGWVPDLMTFGKVMGGGFPAAAFGGRAAVMAHLAPEGPVYQAGTLSGNPVATAAGLATLEAATPEVYDRLDVVADALRAGATDAFTAAGVPFVIQSTGSMFSVFLTDSAVTDYAEAQTTDVAAYGAFFHAMLDRGVHLPPSAYEAWFVSGSHDDRAVQHVLDALPEAARIAAAASTSGKA</sequence>
<dbReference type="InterPro" id="IPR015422">
    <property type="entry name" value="PyrdxlP-dep_Trfase_small"/>
</dbReference>
<comment type="cofactor">
    <cofactor evidence="2 8">
        <name>pyridoxal 5'-phosphate</name>
        <dbReference type="ChEBI" id="CHEBI:597326"/>
    </cofactor>
</comment>
<dbReference type="InterPro" id="IPR005814">
    <property type="entry name" value="Aminotrans_3"/>
</dbReference>
<dbReference type="AlphaFoldDB" id="A0A4S8N9A0"/>
<dbReference type="Pfam" id="PF00202">
    <property type="entry name" value="Aminotran_3"/>
    <property type="match status" value="1"/>
</dbReference>
<evidence type="ECO:0000256" key="8">
    <source>
        <dbReference type="HAMAP-Rule" id="MF_00375"/>
    </source>
</evidence>
<evidence type="ECO:0000256" key="6">
    <source>
        <dbReference type="ARBA" id="ARBA00023235"/>
    </source>
</evidence>
<dbReference type="CDD" id="cd00610">
    <property type="entry name" value="OAT_like"/>
    <property type="match status" value="1"/>
</dbReference>
<evidence type="ECO:0000256" key="9">
    <source>
        <dbReference type="SAM" id="MobiDB-lite"/>
    </source>
</evidence>
<evidence type="ECO:0000313" key="10">
    <source>
        <dbReference type="EMBL" id="THV12973.1"/>
    </source>
</evidence>
<dbReference type="Proteomes" id="UP000307087">
    <property type="component" value="Unassembled WGS sequence"/>
</dbReference>
<comment type="pathway">
    <text evidence="3">Porphyrin-containing compound metabolism; protoporphyrin-IX biosynthesis; 5-aminolevulinate from L-glutamyl-tRNA(Glu): step 2/2.</text>
</comment>
<dbReference type="GO" id="GO:0005737">
    <property type="term" value="C:cytoplasm"/>
    <property type="evidence" value="ECO:0007669"/>
    <property type="project" value="UniProtKB-SubCell"/>
</dbReference>
<keyword evidence="8" id="KW-0963">Cytoplasm</keyword>
<dbReference type="Gene3D" id="3.40.640.10">
    <property type="entry name" value="Type I PLP-dependent aspartate aminotransferase-like (Major domain)"/>
    <property type="match status" value="1"/>
</dbReference>
<dbReference type="GO" id="GO:0006782">
    <property type="term" value="P:protoporphyrinogen IX biosynthetic process"/>
    <property type="evidence" value="ECO:0007669"/>
    <property type="project" value="UniProtKB-UniRule"/>
</dbReference>